<gene>
    <name evidence="1" type="ORF">A3C58_00735</name>
</gene>
<evidence type="ECO:0000313" key="2">
    <source>
        <dbReference type="Proteomes" id="UP000178380"/>
    </source>
</evidence>
<dbReference type="Proteomes" id="UP000178380">
    <property type="component" value="Unassembled WGS sequence"/>
</dbReference>
<organism evidence="1 2">
    <name type="scientific">Candidatus Staskawiczbacteria bacterium RIFCSPHIGHO2_02_FULL_34_10</name>
    <dbReference type="NCBI Taxonomy" id="1802205"/>
    <lineage>
        <taxon>Bacteria</taxon>
        <taxon>Candidatus Staskawicziibacteriota</taxon>
    </lineage>
</organism>
<sequence length="91" mass="10235">MRVDFYVRSYDGALTIFFKSIEKWLSALPKTGTIIPLASNNGHQGRLKQGAVTDVLVSERIPQIWVGTETSTEDLRDCLIKEGWEEIPLPS</sequence>
<comment type="caution">
    <text evidence="1">The sequence shown here is derived from an EMBL/GenBank/DDBJ whole genome shotgun (WGS) entry which is preliminary data.</text>
</comment>
<name>A0A1G2HWZ8_9BACT</name>
<dbReference type="EMBL" id="MHOR01000018">
    <property type="protein sequence ID" value="OGZ67032.1"/>
    <property type="molecule type" value="Genomic_DNA"/>
</dbReference>
<accession>A0A1G2HWZ8</accession>
<reference evidence="1 2" key="1">
    <citation type="journal article" date="2016" name="Nat. Commun.">
        <title>Thousands of microbial genomes shed light on interconnected biogeochemical processes in an aquifer system.</title>
        <authorList>
            <person name="Anantharaman K."/>
            <person name="Brown C.T."/>
            <person name="Hug L.A."/>
            <person name="Sharon I."/>
            <person name="Castelle C.J."/>
            <person name="Probst A.J."/>
            <person name="Thomas B.C."/>
            <person name="Singh A."/>
            <person name="Wilkins M.J."/>
            <person name="Karaoz U."/>
            <person name="Brodie E.L."/>
            <person name="Williams K.H."/>
            <person name="Hubbard S.S."/>
            <person name="Banfield J.F."/>
        </authorList>
    </citation>
    <scope>NUCLEOTIDE SEQUENCE [LARGE SCALE GENOMIC DNA]</scope>
</reference>
<proteinExistence type="predicted"/>
<evidence type="ECO:0000313" key="1">
    <source>
        <dbReference type="EMBL" id="OGZ67032.1"/>
    </source>
</evidence>
<protein>
    <submittedName>
        <fullName evidence="1">Uncharacterized protein</fullName>
    </submittedName>
</protein>
<dbReference type="AlphaFoldDB" id="A0A1G2HWZ8"/>